<evidence type="ECO:0000256" key="8">
    <source>
        <dbReference type="ARBA" id="ARBA00022763"/>
    </source>
</evidence>
<sequence>MEIYRAESVLIMEILRSFTPLVERMSVDEAYLDLSEMGDAVELAREIKRRIKDERGLTSSIGVSSNKFLAKLGSGFQKPDGLTVIRDEEKVEFLKPLPVGSINGVGPVTAQALQAKGIQTIGELQNTTLDLGTIVGSFAETLKQRALGIDDRPVDLSDERKSISAETTFLNDTDHRPTLRAALKEMARDVAQTLDTEGVAALTVQVKVRYSDFTTFTRQIRLQEPVTTAREIYHLACFLLAKNQLVKQPLRLLGIGLSTLVPPTRDQFLLSF</sequence>
<dbReference type="Gene3D" id="3.30.1490.100">
    <property type="entry name" value="DNA polymerase, Y-family, little finger domain"/>
    <property type="match status" value="1"/>
</dbReference>
<dbReference type="GO" id="GO:0042276">
    <property type="term" value="P:error-prone translesion synthesis"/>
    <property type="evidence" value="ECO:0007669"/>
    <property type="project" value="TreeGrafter"/>
</dbReference>
<dbReference type="SUPFAM" id="SSF100879">
    <property type="entry name" value="Lesion bypass DNA polymerase (Y-family), little finger domain"/>
    <property type="match status" value="1"/>
</dbReference>
<dbReference type="GO" id="GO:0046872">
    <property type="term" value="F:metal ion binding"/>
    <property type="evidence" value="ECO:0007669"/>
    <property type="project" value="UniProtKB-KW"/>
</dbReference>
<evidence type="ECO:0000256" key="4">
    <source>
        <dbReference type="ARBA" id="ARBA00022679"/>
    </source>
</evidence>
<dbReference type="InterPro" id="IPR043128">
    <property type="entry name" value="Rev_trsase/Diguanyl_cyclase"/>
</dbReference>
<keyword evidence="5" id="KW-0548">Nucleotidyltransferase</keyword>
<dbReference type="GO" id="GO:0003887">
    <property type="term" value="F:DNA-directed DNA polymerase activity"/>
    <property type="evidence" value="ECO:0007669"/>
    <property type="project" value="UniProtKB-KW"/>
</dbReference>
<dbReference type="GO" id="GO:0005829">
    <property type="term" value="C:cytosol"/>
    <property type="evidence" value="ECO:0007669"/>
    <property type="project" value="TreeGrafter"/>
</dbReference>
<evidence type="ECO:0000256" key="11">
    <source>
        <dbReference type="ARBA" id="ARBA00023204"/>
    </source>
</evidence>
<dbReference type="InterPro" id="IPR001126">
    <property type="entry name" value="UmuC"/>
</dbReference>
<evidence type="ECO:0000256" key="6">
    <source>
        <dbReference type="ARBA" id="ARBA00022705"/>
    </source>
</evidence>
<dbReference type="InterPro" id="IPR017961">
    <property type="entry name" value="DNA_pol_Y-fam_little_finger"/>
</dbReference>
<dbReference type="Pfam" id="PF00817">
    <property type="entry name" value="IMS"/>
    <property type="match status" value="1"/>
</dbReference>
<keyword evidence="8" id="KW-0227">DNA damage</keyword>
<dbReference type="InterPro" id="IPR050116">
    <property type="entry name" value="DNA_polymerase-Y"/>
</dbReference>
<keyword evidence="6" id="KW-0235">DNA replication</keyword>
<keyword evidence="15" id="KW-1185">Reference proteome</keyword>
<feature type="domain" description="UmuC" evidence="13">
    <location>
        <begin position="1"/>
        <end position="106"/>
    </location>
</feature>
<dbReference type="FunFam" id="3.30.1490.100:FF:000004">
    <property type="entry name" value="DNA polymerase IV"/>
    <property type="match status" value="1"/>
</dbReference>
<dbReference type="AlphaFoldDB" id="A0A512M8Q4"/>
<keyword evidence="4" id="KW-0808">Transferase</keyword>
<evidence type="ECO:0000256" key="2">
    <source>
        <dbReference type="ARBA" id="ARBA00012417"/>
    </source>
</evidence>
<evidence type="ECO:0000256" key="3">
    <source>
        <dbReference type="ARBA" id="ARBA00022457"/>
    </source>
</evidence>
<keyword evidence="7" id="KW-0479">Metal-binding</keyword>
<dbReference type="InterPro" id="IPR036775">
    <property type="entry name" value="DNA_pol_Y-fam_lit_finger_sf"/>
</dbReference>
<comment type="caution">
    <text evidence="14">The sequence shown here is derived from an EMBL/GenBank/DDBJ whole genome shotgun (WGS) entry which is preliminary data.</text>
</comment>
<dbReference type="PROSITE" id="PS50173">
    <property type="entry name" value="UMUC"/>
    <property type="match status" value="1"/>
</dbReference>
<dbReference type="Pfam" id="PF11799">
    <property type="entry name" value="IMS_C"/>
    <property type="match status" value="1"/>
</dbReference>
<evidence type="ECO:0000259" key="13">
    <source>
        <dbReference type="PROSITE" id="PS50173"/>
    </source>
</evidence>
<keyword evidence="11" id="KW-0234">DNA repair</keyword>
<dbReference type="PANTHER" id="PTHR11076:SF33">
    <property type="entry name" value="DNA POLYMERASE KAPPA"/>
    <property type="match status" value="1"/>
</dbReference>
<evidence type="ECO:0000313" key="15">
    <source>
        <dbReference type="Proteomes" id="UP000321577"/>
    </source>
</evidence>
<organism evidence="14 15">
    <name type="scientific">Brevifollis gellanilyticus</name>
    <dbReference type="NCBI Taxonomy" id="748831"/>
    <lineage>
        <taxon>Bacteria</taxon>
        <taxon>Pseudomonadati</taxon>
        <taxon>Verrucomicrobiota</taxon>
        <taxon>Verrucomicrobiia</taxon>
        <taxon>Verrucomicrobiales</taxon>
        <taxon>Verrucomicrobiaceae</taxon>
    </lineage>
</organism>
<dbReference type="Proteomes" id="UP000321577">
    <property type="component" value="Unassembled WGS sequence"/>
</dbReference>
<evidence type="ECO:0000256" key="12">
    <source>
        <dbReference type="ARBA" id="ARBA00049244"/>
    </source>
</evidence>
<dbReference type="CDD" id="cd03586">
    <property type="entry name" value="PolY_Pol_IV_kappa"/>
    <property type="match status" value="1"/>
</dbReference>
<comment type="similarity">
    <text evidence="1">Belongs to the DNA polymerase type-Y family.</text>
</comment>
<dbReference type="GO" id="GO:0003684">
    <property type="term" value="F:damaged DNA binding"/>
    <property type="evidence" value="ECO:0007669"/>
    <property type="project" value="InterPro"/>
</dbReference>
<evidence type="ECO:0000256" key="1">
    <source>
        <dbReference type="ARBA" id="ARBA00010945"/>
    </source>
</evidence>
<evidence type="ECO:0000313" key="14">
    <source>
        <dbReference type="EMBL" id="GEP43116.1"/>
    </source>
</evidence>
<dbReference type="GO" id="GO:0009432">
    <property type="term" value="P:SOS response"/>
    <property type="evidence" value="ECO:0007669"/>
    <property type="project" value="TreeGrafter"/>
</dbReference>
<dbReference type="InterPro" id="IPR022880">
    <property type="entry name" value="DNApol_IV"/>
</dbReference>
<dbReference type="GO" id="GO:0006260">
    <property type="term" value="P:DNA replication"/>
    <property type="evidence" value="ECO:0007669"/>
    <property type="project" value="UniProtKB-KW"/>
</dbReference>
<dbReference type="GO" id="GO:0006281">
    <property type="term" value="P:DNA repair"/>
    <property type="evidence" value="ECO:0007669"/>
    <property type="project" value="UniProtKB-KW"/>
</dbReference>
<reference evidence="14 15" key="1">
    <citation type="submission" date="2019-07" db="EMBL/GenBank/DDBJ databases">
        <title>Whole genome shotgun sequence of Brevifollis gellanilyticus NBRC 108608.</title>
        <authorList>
            <person name="Hosoyama A."/>
            <person name="Uohara A."/>
            <person name="Ohji S."/>
            <person name="Ichikawa N."/>
        </authorList>
    </citation>
    <scope>NUCLEOTIDE SEQUENCE [LARGE SCALE GENOMIC DNA]</scope>
    <source>
        <strain evidence="14 15">NBRC 108608</strain>
    </source>
</reference>
<proteinExistence type="inferred from homology"/>
<evidence type="ECO:0000256" key="5">
    <source>
        <dbReference type="ARBA" id="ARBA00022695"/>
    </source>
</evidence>
<protein>
    <recommendedName>
        <fullName evidence="2">DNA-directed DNA polymerase</fullName>
        <ecNumber evidence="2">2.7.7.7</ecNumber>
    </recommendedName>
</protein>
<dbReference type="SUPFAM" id="SSF56672">
    <property type="entry name" value="DNA/RNA polymerases"/>
    <property type="match status" value="1"/>
</dbReference>
<dbReference type="InterPro" id="IPR024728">
    <property type="entry name" value="PolY_HhH_motif"/>
</dbReference>
<evidence type="ECO:0000256" key="7">
    <source>
        <dbReference type="ARBA" id="ARBA00022723"/>
    </source>
</evidence>
<evidence type="ECO:0000256" key="10">
    <source>
        <dbReference type="ARBA" id="ARBA00022932"/>
    </source>
</evidence>
<keyword evidence="10" id="KW-0239">DNA-directed DNA polymerase</keyword>
<gene>
    <name evidence="14" type="ORF">BGE01nite_24070</name>
</gene>
<dbReference type="Gene3D" id="1.10.150.20">
    <property type="entry name" value="5' to 3' exonuclease, C-terminal subdomain"/>
    <property type="match status" value="1"/>
</dbReference>
<keyword evidence="9" id="KW-0460">Magnesium</keyword>
<dbReference type="InterPro" id="IPR043502">
    <property type="entry name" value="DNA/RNA_pol_sf"/>
</dbReference>
<dbReference type="EC" id="2.7.7.7" evidence="2"/>
<dbReference type="Gene3D" id="3.30.70.270">
    <property type="match status" value="2"/>
</dbReference>
<name>A0A512M8Q4_9BACT</name>
<dbReference type="EMBL" id="BKAG01000014">
    <property type="protein sequence ID" value="GEP43116.1"/>
    <property type="molecule type" value="Genomic_DNA"/>
</dbReference>
<dbReference type="PANTHER" id="PTHR11076">
    <property type="entry name" value="DNA REPAIR POLYMERASE UMUC / TRANSFERASE FAMILY MEMBER"/>
    <property type="match status" value="1"/>
</dbReference>
<accession>A0A512M8Q4</accession>
<evidence type="ECO:0000256" key="9">
    <source>
        <dbReference type="ARBA" id="ARBA00022842"/>
    </source>
</evidence>
<dbReference type="Pfam" id="PF11798">
    <property type="entry name" value="IMS_HHH"/>
    <property type="match status" value="1"/>
</dbReference>
<comment type="catalytic activity">
    <reaction evidence="12">
        <text>DNA(n) + a 2'-deoxyribonucleoside 5'-triphosphate = DNA(n+1) + diphosphate</text>
        <dbReference type="Rhea" id="RHEA:22508"/>
        <dbReference type="Rhea" id="RHEA-COMP:17339"/>
        <dbReference type="Rhea" id="RHEA-COMP:17340"/>
        <dbReference type="ChEBI" id="CHEBI:33019"/>
        <dbReference type="ChEBI" id="CHEBI:61560"/>
        <dbReference type="ChEBI" id="CHEBI:173112"/>
        <dbReference type="EC" id="2.7.7.7"/>
    </reaction>
</comment>
<keyword evidence="3" id="KW-0515">Mutator protein</keyword>